<evidence type="ECO:0000256" key="9">
    <source>
        <dbReference type="ARBA" id="ARBA00022741"/>
    </source>
</evidence>
<comment type="cofactor">
    <cofactor evidence="16">
        <name>Mg(2+)</name>
        <dbReference type="ChEBI" id="CHEBI:18420"/>
    </cofactor>
    <text evidence="16">Binds 2 magnesium ions per subunit.</text>
</comment>
<dbReference type="Pfam" id="PF04446">
    <property type="entry name" value="Thg1"/>
    <property type="match status" value="1"/>
</dbReference>
<evidence type="ECO:0000256" key="14">
    <source>
        <dbReference type="PIRNR" id="PIRNR028980"/>
    </source>
</evidence>
<feature type="binding site" evidence="16">
    <location>
        <position position="35"/>
    </location>
    <ligand>
        <name>Mg(2+)</name>
        <dbReference type="ChEBI" id="CHEBI:18420"/>
        <label>2</label>
        <note>catalytic</note>
    </ligand>
</feature>
<dbReference type="Gene3D" id="3.30.70.3000">
    <property type="match status" value="1"/>
</dbReference>
<dbReference type="Proteomes" id="UP001201980">
    <property type="component" value="Unassembled WGS sequence"/>
</dbReference>
<feature type="binding site" evidence="16">
    <location>
        <position position="81"/>
    </location>
    <ligand>
        <name>Mg(2+)</name>
        <dbReference type="ChEBI" id="CHEBI:18420"/>
        <label>1</label>
        <note>catalytic</note>
    </ligand>
</feature>
<dbReference type="PANTHER" id="PTHR12729">
    <property type="entry name" value="TRNA(HIS) GUANYLYLTRANSFERASE-RELATED"/>
    <property type="match status" value="1"/>
</dbReference>
<organism evidence="19 20">
    <name type="scientific">Zalerion maritima</name>
    <dbReference type="NCBI Taxonomy" id="339359"/>
    <lineage>
        <taxon>Eukaryota</taxon>
        <taxon>Fungi</taxon>
        <taxon>Dikarya</taxon>
        <taxon>Ascomycota</taxon>
        <taxon>Pezizomycotina</taxon>
        <taxon>Sordariomycetes</taxon>
        <taxon>Lulworthiomycetidae</taxon>
        <taxon>Lulworthiales</taxon>
        <taxon>Lulworthiaceae</taxon>
        <taxon>Zalerion</taxon>
    </lineage>
</organism>
<feature type="binding site" evidence="16">
    <location>
        <position position="35"/>
    </location>
    <ligand>
        <name>Mg(2+)</name>
        <dbReference type="ChEBI" id="CHEBI:18420"/>
        <label>1</label>
        <note>catalytic</note>
    </ligand>
</feature>
<dbReference type="InterPro" id="IPR024956">
    <property type="entry name" value="tRNAHis_GuaTrfase_cat"/>
</dbReference>
<evidence type="ECO:0000256" key="10">
    <source>
        <dbReference type="ARBA" id="ARBA00022842"/>
    </source>
</evidence>
<evidence type="ECO:0000259" key="17">
    <source>
        <dbReference type="Pfam" id="PF04446"/>
    </source>
</evidence>
<keyword evidence="8 14" id="KW-0479">Metal-binding</keyword>
<evidence type="ECO:0000256" key="8">
    <source>
        <dbReference type="ARBA" id="ARBA00022723"/>
    </source>
</evidence>
<feature type="domain" description="Thg1 C-terminal" evidence="18">
    <location>
        <begin position="144"/>
        <end position="271"/>
    </location>
</feature>
<feature type="domain" description="tRNAHis guanylyltransferase catalytic" evidence="17">
    <location>
        <begin position="40"/>
        <end position="141"/>
    </location>
</feature>
<keyword evidence="5 14" id="KW-0808">Transferase</keyword>
<name>A0AAD5RUJ1_9PEZI</name>
<keyword evidence="10 14" id="KW-0460">Magnesium</keyword>
<dbReference type="AlphaFoldDB" id="A0AAD5RUJ1"/>
<comment type="caution">
    <text evidence="19">The sequence shown here is derived from an EMBL/GenBank/DDBJ whole genome shotgun (WGS) entry which is preliminary data.</text>
</comment>
<evidence type="ECO:0000256" key="6">
    <source>
        <dbReference type="ARBA" id="ARBA00022694"/>
    </source>
</evidence>
<evidence type="ECO:0000256" key="3">
    <source>
        <dbReference type="ARBA" id="ARBA00012511"/>
    </source>
</evidence>
<evidence type="ECO:0000256" key="11">
    <source>
        <dbReference type="ARBA" id="ARBA00023134"/>
    </source>
</evidence>
<keyword evidence="7 14" id="KW-0548">Nucleotidyltransferase</keyword>
<dbReference type="Pfam" id="PF14413">
    <property type="entry name" value="Thg1C"/>
    <property type="match status" value="1"/>
</dbReference>
<feature type="binding site" evidence="15">
    <location>
        <begin position="80"/>
        <end position="81"/>
    </location>
    <ligand>
        <name>GTP</name>
        <dbReference type="ChEBI" id="CHEBI:37565"/>
    </ligand>
</feature>
<evidence type="ECO:0000256" key="16">
    <source>
        <dbReference type="PIRSR" id="PIRSR028980-2"/>
    </source>
</evidence>
<dbReference type="InterPro" id="IPR038469">
    <property type="entry name" value="tRNAHis_GuaTrfase_Thg1_sf"/>
</dbReference>
<evidence type="ECO:0000313" key="20">
    <source>
        <dbReference type="Proteomes" id="UP001201980"/>
    </source>
</evidence>
<dbReference type="GO" id="GO:0008193">
    <property type="term" value="F:tRNA guanylyltransferase activity"/>
    <property type="evidence" value="ECO:0007669"/>
    <property type="project" value="UniProtKB-UniRule"/>
</dbReference>
<evidence type="ECO:0000256" key="5">
    <source>
        <dbReference type="ARBA" id="ARBA00022679"/>
    </source>
</evidence>
<protein>
    <recommendedName>
        <fullName evidence="4 14">tRNA(His) guanylyltransferase</fullName>
        <ecNumber evidence="3 14">2.7.7.79</ecNumber>
    </recommendedName>
    <alternativeName>
        <fullName evidence="12 14">tRNA-histidine guanylyltransferase</fullName>
    </alternativeName>
</protein>
<dbReference type="GO" id="GO:0000287">
    <property type="term" value="F:magnesium ion binding"/>
    <property type="evidence" value="ECO:0007669"/>
    <property type="project" value="UniProtKB-UniRule"/>
</dbReference>
<keyword evidence="6 14" id="KW-0819">tRNA processing</keyword>
<evidence type="ECO:0000313" key="19">
    <source>
        <dbReference type="EMBL" id="KAJ2904515.1"/>
    </source>
</evidence>
<keyword evidence="9 14" id="KW-0547">Nucleotide-binding</keyword>
<evidence type="ECO:0000259" key="18">
    <source>
        <dbReference type="Pfam" id="PF14413"/>
    </source>
</evidence>
<evidence type="ECO:0000256" key="4">
    <source>
        <dbReference type="ARBA" id="ARBA00015443"/>
    </source>
</evidence>
<evidence type="ECO:0000256" key="2">
    <source>
        <dbReference type="ARBA" id="ARBA00010113"/>
    </source>
</evidence>
<evidence type="ECO:0000256" key="15">
    <source>
        <dbReference type="PIRSR" id="PIRSR028980-1"/>
    </source>
</evidence>
<dbReference type="PANTHER" id="PTHR12729:SF6">
    <property type="entry name" value="TRNA(HIS) GUANYLYLTRANSFERASE-RELATED"/>
    <property type="match status" value="1"/>
</dbReference>
<accession>A0AAD5RUJ1</accession>
<dbReference type="FunFam" id="3.30.70.3000:FF:000001">
    <property type="entry name" value="tRNA(His) guanylyltransferase"/>
    <property type="match status" value="1"/>
</dbReference>
<feature type="binding site" evidence="16">
    <location>
        <position position="81"/>
    </location>
    <ligand>
        <name>Mg(2+)</name>
        <dbReference type="ChEBI" id="CHEBI:18420"/>
        <label>2</label>
        <note>catalytic</note>
    </ligand>
</feature>
<dbReference type="GO" id="GO:0006400">
    <property type="term" value="P:tRNA modification"/>
    <property type="evidence" value="ECO:0007669"/>
    <property type="project" value="UniProtKB-UniRule"/>
</dbReference>
<evidence type="ECO:0000256" key="1">
    <source>
        <dbReference type="ARBA" id="ARBA00002939"/>
    </source>
</evidence>
<dbReference type="PIRSF" id="PIRSF028980">
    <property type="entry name" value="tRNAHis_guanylyltransferase"/>
    <property type="match status" value="1"/>
</dbReference>
<reference evidence="19" key="1">
    <citation type="submission" date="2022-07" db="EMBL/GenBank/DDBJ databases">
        <title>Draft genome sequence of Zalerion maritima ATCC 34329, a (micro)plastics degrading marine fungus.</title>
        <authorList>
            <person name="Paco A."/>
            <person name="Goncalves M.F.M."/>
            <person name="Rocha-Santos T.A.P."/>
            <person name="Alves A."/>
        </authorList>
    </citation>
    <scope>NUCLEOTIDE SEQUENCE</scope>
    <source>
        <strain evidence="19">ATCC 34329</strain>
    </source>
</reference>
<keyword evidence="11 14" id="KW-0342">GTP-binding</keyword>
<evidence type="ECO:0000256" key="13">
    <source>
        <dbReference type="ARBA" id="ARBA00047281"/>
    </source>
</evidence>
<sequence>MPNTWIVVRIDGRGFTKYDFLDLLCILLHIIFCEDLTPPRLCTKYDFAKPNDKKALDLMNNAAKAIMTELPDIAVGYGVSDEYSFVFHKTCTLFDRRASKLVSTIVSSFTAYYVHLWTSHFPEDPLTPPLPSFDGRAVCYPSVQNLRDYMSWRQVDCHINNLFNTTFWALVQLGGQDTKEAEKALAGTFAKDKNEILFSQFGINYNNEPEMFKKGSVAYRDYELVEPGGQNLEKEVDDIAEPVVQSKTQAEKDRKKRGKAMVVVEHLDIIKDDFWERRPWLLSGKPGKIPKQV</sequence>
<dbReference type="InterPro" id="IPR025845">
    <property type="entry name" value="Thg1_C_dom"/>
</dbReference>
<dbReference type="GO" id="GO:0005525">
    <property type="term" value="F:GTP binding"/>
    <property type="evidence" value="ECO:0007669"/>
    <property type="project" value="UniProtKB-UniRule"/>
</dbReference>
<comment type="catalytic activity">
    <reaction evidence="13 14">
        <text>a 5'-end ribonucleotide-tRNA(His) + GTP + ATP + H2O = a 5'-end phospho-guanosine-ribonucleotide-tRNA(His) + AMP + 2 diphosphate + H(+)</text>
        <dbReference type="Rhea" id="RHEA:54564"/>
        <dbReference type="Rhea" id="RHEA-COMP:14193"/>
        <dbReference type="Rhea" id="RHEA-COMP:14917"/>
        <dbReference type="ChEBI" id="CHEBI:15377"/>
        <dbReference type="ChEBI" id="CHEBI:15378"/>
        <dbReference type="ChEBI" id="CHEBI:30616"/>
        <dbReference type="ChEBI" id="CHEBI:33019"/>
        <dbReference type="ChEBI" id="CHEBI:37565"/>
        <dbReference type="ChEBI" id="CHEBI:138282"/>
        <dbReference type="ChEBI" id="CHEBI:141847"/>
        <dbReference type="ChEBI" id="CHEBI:456215"/>
        <dbReference type="EC" id="2.7.7.79"/>
    </reaction>
</comment>
<dbReference type="InterPro" id="IPR007537">
    <property type="entry name" value="tRNAHis_GuaTrfase_Thg1"/>
</dbReference>
<dbReference type="EC" id="2.7.7.79" evidence="3 14"/>
<evidence type="ECO:0000256" key="12">
    <source>
        <dbReference type="ARBA" id="ARBA00032480"/>
    </source>
</evidence>
<keyword evidence="20" id="KW-1185">Reference proteome</keyword>
<comment type="similarity">
    <text evidence="2 14">Belongs to the tRNA(His) guanylyltransferase family.</text>
</comment>
<comment type="function">
    <text evidence="1 14">Adds a GMP to the 5'-end of tRNA(His) after transcription and RNase P cleavage.</text>
</comment>
<gene>
    <name evidence="19" type="ORF">MKZ38_007847</name>
</gene>
<evidence type="ECO:0000256" key="7">
    <source>
        <dbReference type="ARBA" id="ARBA00022695"/>
    </source>
</evidence>
<dbReference type="EMBL" id="JAKWBI020000051">
    <property type="protein sequence ID" value="KAJ2904515.1"/>
    <property type="molecule type" value="Genomic_DNA"/>
</dbReference>
<proteinExistence type="inferred from homology"/>